<accession>A0A6C0B6Q0</accession>
<dbReference type="AlphaFoldDB" id="A0A6C0B6Q0"/>
<dbReference type="InterPro" id="IPR029060">
    <property type="entry name" value="PIN-like_dom_sf"/>
</dbReference>
<dbReference type="Pfam" id="PF00867">
    <property type="entry name" value="XPG_I"/>
    <property type="match status" value="1"/>
</dbReference>
<dbReference type="Pfam" id="PF00752">
    <property type="entry name" value="XPG_N"/>
    <property type="match status" value="1"/>
</dbReference>
<dbReference type="SUPFAM" id="SSF88723">
    <property type="entry name" value="PIN domain-like"/>
    <property type="match status" value="1"/>
</dbReference>
<dbReference type="EMBL" id="MN739082">
    <property type="protein sequence ID" value="QHS87534.1"/>
    <property type="molecule type" value="Genomic_DNA"/>
</dbReference>
<dbReference type="InterPro" id="IPR006085">
    <property type="entry name" value="XPG_DNA_repair_N"/>
</dbReference>
<feature type="domain" description="XPG N-terminal" evidence="2">
    <location>
        <begin position="1"/>
        <end position="93"/>
    </location>
</feature>
<sequence>MGIKHLNRVFNQKCSDQAIYKLHLKHLSGKKIAVDASIFLYRFLGDDKLIEQMYLMVSIFRKYDIVPIFVFDGAAPPEKKELLNERKEGKRKAEERYLEMKTSVEQNTLEPDEKYEVELEMEQLKKQFIYIKDGDIKRVKHLLDICGISWVVARGEADEYCAHLIQTDQVYACLSEDMDMFAYGCCRIMRHFSMVKHSVLLYDLPEILRQLGLNLREFRRILVLSGTDYNKDEPTSLFDVLKWFDAFKADTILLEKDVSFYDWIEANMKLRQNYNQLDKIYKMFVVVDKEPPIHSANFEGELKNRNVERGELAKVLAEDGFLFPAP</sequence>
<protein>
    <recommendedName>
        <fullName evidence="4">XPG N-terminal domain-containing protein</fullName>
    </recommendedName>
</protein>
<dbReference type="PRINTS" id="PR00853">
    <property type="entry name" value="XPGRADSUPER"/>
</dbReference>
<dbReference type="InterPro" id="IPR006086">
    <property type="entry name" value="XPG-I_dom"/>
</dbReference>
<feature type="domain" description="XPG-I" evidence="1">
    <location>
        <begin position="144"/>
        <end position="213"/>
    </location>
</feature>
<dbReference type="PANTHER" id="PTHR11081">
    <property type="entry name" value="FLAP ENDONUCLEASE FAMILY MEMBER"/>
    <property type="match status" value="1"/>
</dbReference>
<proteinExistence type="predicted"/>
<name>A0A6C0B6Q0_9ZZZZ</name>
<reference evidence="3" key="1">
    <citation type="journal article" date="2020" name="Nature">
        <title>Giant virus diversity and host interactions through global metagenomics.</title>
        <authorList>
            <person name="Schulz F."/>
            <person name="Roux S."/>
            <person name="Paez-Espino D."/>
            <person name="Jungbluth S."/>
            <person name="Walsh D.A."/>
            <person name="Denef V.J."/>
            <person name="McMahon K.D."/>
            <person name="Konstantinidis K.T."/>
            <person name="Eloe-Fadrosh E.A."/>
            <person name="Kyrpides N.C."/>
            <person name="Woyke T."/>
        </authorList>
    </citation>
    <scope>NUCLEOTIDE SEQUENCE</scope>
    <source>
        <strain evidence="3">GVMAG-M-3300010157-4</strain>
    </source>
</reference>
<dbReference type="GO" id="GO:0004518">
    <property type="term" value="F:nuclease activity"/>
    <property type="evidence" value="ECO:0007669"/>
    <property type="project" value="InterPro"/>
</dbReference>
<dbReference type="SMART" id="SM00485">
    <property type="entry name" value="XPGN"/>
    <property type="match status" value="1"/>
</dbReference>
<evidence type="ECO:0000313" key="3">
    <source>
        <dbReference type="EMBL" id="QHS87534.1"/>
    </source>
</evidence>
<dbReference type="InterPro" id="IPR006084">
    <property type="entry name" value="XPG/Rad2"/>
</dbReference>
<evidence type="ECO:0008006" key="4">
    <source>
        <dbReference type="Google" id="ProtNLM"/>
    </source>
</evidence>
<organism evidence="3">
    <name type="scientific">viral metagenome</name>
    <dbReference type="NCBI Taxonomy" id="1070528"/>
    <lineage>
        <taxon>unclassified sequences</taxon>
        <taxon>metagenomes</taxon>
        <taxon>organismal metagenomes</taxon>
    </lineage>
</organism>
<evidence type="ECO:0000259" key="1">
    <source>
        <dbReference type="SMART" id="SM00484"/>
    </source>
</evidence>
<dbReference type="SMART" id="SM00484">
    <property type="entry name" value="XPGI"/>
    <property type="match status" value="1"/>
</dbReference>
<evidence type="ECO:0000259" key="2">
    <source>
        <dbReference type="SMART" id="SM00485"/>
    </source>
</evidence>
<dbReference type="Gene3D" id="3.40.50.1010">
    <property type="entry name" value="5'-nuclease"/>
    <property type="match status" value="1"/>
</dbReference>